<accession>A0A5K7Z924</accession>
<dbReference type="Pfam" id="PF04392">
    <property type="entry name" value="ABC_sub_bind"/>
    <property type="match status" value="1"/>
</dbReference>
<dbReference type="PANTHER" id="PTHR35271">
    <property type="entry name" value="ABC TRANSPORTER, SUBSTRATE-BINDING LIPOPROTEIN-RELATED"/>
    <property type="match status" value="1"/>
</dbReference>
<sequence>MNISAYNKGYKWTDDCVKGISSVLEDRYNLVTIYMNTKVLSKGQHQESADKSWNAYKEIKPDLVMLGDDNALYFLGPKFADSDVPVVFYGVNANPRKYFKDKSIPKNITGILERVPIYAVLRIVKPLLKNAKNMLLLFDDSPTSDAAIETMLDGKNHISIANFDLYSKRVCTFKAWRDTIIQAQQKYDTIYLSTLFTIKDEDGRCMNPPDVLAWSSKHTKIPLFGSQESMVHNDGVLGAIVIVGEKHGQMAAEMASHILEGDKIPIHIMHKDSEILLNRRQLEKFNIDLPDSISKFSRLN</sequence>
<reference evidence="1 2" key="1">
    <citation type="submission" date="2019-11" db="EMBL/GenBank/DDBJ databases">
        <title>Comparative genomics of hydrocarbon-degrading Desulfosarcina strains.</title>
        <authorList>
            <person name="Watanabe M."/>
            <person name="Kojima H."/>
            <person name="Fukui M."/>
        </authorList>
    </citation>
    <scope>NUCLEOTIDE SEQUENCE [LARGE SCALE GENOMIC DNA]</scope>
    <source>
        <strain evidence="1 2">PP31</strain>
    </source>
</reference>
<dbReference type="EMBL" id="AP021875">
    <property type="protein sequence ID" value="BBO78346.1"/>
    <property type="molecule type" value="Genomic_DNA"/>
</dbReference>
<keyword evidence="2" id="KW-1185">Reference proteome</keyword>
<dbReference type="PANTHER" id="PTHR35271:SF1">
    <property type="entry name" value="ABC TRANSPORTER, SUBSTRATE-BINDING LIPOPROTEIN"/>
    <property type="match status" value="1"/>
</dbReference>
<dbReference type="InterPro" id="IPR007487">
    <property type="entry name" value="ABC_transpt-TYRBP-like"/>
</dbReference>
<dbReference type="Gene3D" id="3.40.50.2300">
    <property type="match status" value="2"/>
</dbReference>
<evidence type="ECO:0008006" key="3">
    <source>
        <dbReference type="Google" id="ProtNLM"/>
    </source>
</evidence>
<gene>
    <name evidence="1" type="ORF">DSCW_57630</name>
</gene>
<organism evidence="1 2">
    <name type="scientific">Desulfosarcina widdelii</name>
    <dbReference type="NCBI Taxonomy" id="947919"/>
    <lineage>
        <taxon>Bacteria</taxon>
        <taxon>Pseudomonadati</taxon>
        <taxon>Thermodesulfobacteriota</taxon>
        <taxon>Desulfobacteria</taxon>
        <taxon>Desulfobacterales</taxon>
        <taxon>Desulfosarcinaceae</taxon>
        <taxon>Desulfosarcina</taxon>
    </lineage>
</organism>
<dbReference type="KEGG" id="dwd:DSCW_57630"/>
<dbReference type="AlphaFoldDB" id="A0A5K7Z924"/>
<proteinExistence type="predicted"/>
<evidence type="ECO:0000313" key="2">
    <source>
        <dbReference type="Proteomes" id="UP000427769"/>
    </source>
</evidence>
<dbReference type="Proteomes" id="UP000427769">
    <property type="component" value="Chromosome"/>
</dbReference>
<evidence type="ECO:0000313" key="1">
    <source>
        <dbReference type="EMBL" id="BBO78346.1"/>
    </source>
</evidence>
<protein>
    <recommendedName>
        <fullName evidence="3">ABC transporter substrate-binding protein</fullName>
    </recommendedName>
</protein>
<name>A0A5K7Z924_9BACT</name>